<gene>
    <name evidence="1" type="ORF">ACFODZ_15880</name>
</gene>
<name>A0ABV7JC85_9GAMM</name>
<dbReference type="PANTHER" id="PTHR43737">
    <property type="entry name" value="BLL7424 PROTEIN"/>
    <property type="match status" value="1"/>
</dbReference>
<dbReference type="PANTHER" id="PTHR43737:SF1">
    <property type="entry name" value="DUF1501 DOMAIN-CONTAINING PROTEIN"/>
    <property type="match status" value="1"/>
</dbReference>
<dbReference type="InterPro" id="IPR014917">
    <property type="entry name" value="DUF1800"/>
</dbReference>
<dbReference type="RefSeq" id="WP_077412519.1">
    <property type="nucleotide sequence ID" value="NZ_JBHRTS010000010.1"/>
</dbReference>
<accession>A0ABV7JC85</accession>
<dbReference type="Proteomes" id="UP001595533">
    <property type="component" value="Unassembled WGS sequence"/>
</dbReference>
<proteinExistence type="predicted"/>
<protein>
    <submittedName>
        <fullName evidence="1">DUF1800 family protein</fullName>
    </submittedName>
</protein>
<comment type="caution">
    <text evidence="1">The sequence shown here is derived from an EMBL/GenBank/DDBJ whole genome shotgun (WGS) entry which is preliminary data.</text>
</comment>
<keyword evidence="2" id="KW-1185">Reference proteome</keyword>
<dbReference type="EMBL" id="JBHRTS010000010">
    <property type="protein sequence ID" value="MFC3195735.1"/>
    <property type="molecule type" value="Genomic_DNA"/>
</dbReference>
<sequence>MKFKLSQQWVMMGLLFTFYSTDSRAYCASDVVYKSGIEDLFPPEQAGALLDQESASRFLYQATFGPKLSEVRRLQAMGIDAWLAEQMAIPATLQRPCMEDIQANPDLPLYQNSRMEAWFLNSAEGTDQLRQRMAFALSELFVVSDAASLNNEVMGLARYYDLLAVNAFGNYRDLLEDVTLNTMMGFYLGMFRNAKADPVLGTQPDENYAREVLQLFSIGLHQLNMDGTEMLDVDDNPIPTYDQTVIEHFARVFTGWNFSGCAENNWQWCNPSEPGVEAYAPMEPIEAYHDTGEKTLLNGQVLPAGQTARQDLTAALDNIFNHPNVPPFISKQLIQRFVTSNPSPAYVQRVATVFADNGSGVRGDLNAVMRTILLDDEARNPAFIHVSTYGKLKEPLIRYLGLLRAFEARSRNGRYGNWNPEFSYLQRPLGSPSVFNFFSPHFQLPGPVRDQGLVSPEFQITSETTVTTVANEMNEAVNRGHHLYDHWNESMPLLQLQRELLLSNDDNALLDHLDLLLFAGQMSPATRNIAANLWINTSGADDITRMTSLIHVLVLSPEYVVQR</sequence>
<evidence type="ECO:0000313" key="2">
    <source>
        <dbReference type="Proteomes" id="UP001595533"/>
    </source>
</evidence>
<dbReference type="Pfam" id="PF08811">
    <property type="entry name" value="DUF1800"/>
    <property type="match status" value="1"/>
</dbReference>
<reference evidence="2" key="1">
    <citation type="journal article" date="2019" name="Int. J. Syst. Evol. Microbiol.">
        <title>The Global Catalogue of Microorganisms (GCM) 10K type strain sequencing project: providing services to taxonomists for standard genome sequencing and annotation.</title>
        <authorList>
            <consortium name="The Broad Institute Genomics Platform"/>
            <consortium name="The Broad Institute Genome Sequencing Center for Infectious Disease"/>
            <person name="Wu L."/>
            <person name="Ma J."/>
        </authorList>
    </citation>
    <scope>NUCLEOTIDE SEQUENCE [LARGE SCALE GENOMIC DNA]</scope>
    <source>
        <strain evidence="2">KCTC 42953</strain>
    </source>
</reference>
<evidence type="ECO:0000313" key="1">
    <source>
        <dbReference type="EMBL" id="MFC3195735.1"/>
    </source>
</evidence>
<organism evidence="1 2">
    <name type="scientific">Marinicella sediminis</name>
    <dbReference type="NCBI Taxonomy" id="1792834"/>
    <lineage>
        <taxon>Bacteria</taxon>
        <taxon>Pseudomonadati</taxon>
        <taxon>Pseudomonadota</taxon>
        <taxon>Gammaproteobacteria</taxon>
        <taxon>Lysobacterales</taxon>
        <taxon>Marinicellaceae</taxon>
        <taxon>Marinicella</taxon>
    </lineage>
</organism>